<comment type="caution">
    <text evidence="1">The sequence shown here is derived from an EMBL/GenBank/DDBJ whole genome shotgun (WGS) entry which is preliminary data.</text>
</comment>
<evidence type="ECO:0000313" key="2">
    <source>
        <dbReference type="Proteomes" id="UP000037594"/>
    </source>
</evidence>
<proteinExistence type="predicted"/>
<name>A0A0J8U322_9MYCO</name>
<gene>
    <name evidence="1" type="ORF">ACT17_28265</name>
</gene>
<dbReference type="EMBL" id="LFOD01000039">
    <property type="protein sequence ID" value="KMV14835.1"/>
    <property type="molecule type" value="Genomic_DNA"/>
</dbReference>
<evidence type="ECO:0000313" key="1">
    <source>
        <dbReference type="EMBL" id="KMV14835.1"/>
    </source>
</evidence>
<sequence length="60" mass="6600">MHSAGMEIHTELHRPGHGLANYVIESSCGTRTWSALSVEHAREQHVATFPNETIFSISPA</sequence>
<accession>A0A0J8U322</accession>
<dbReference type="PATRIC" id="fig|451644.5.peg.5794"/>
<organism evidence="1 2">
    <name type="scientific">Mycolicibacterium conceptionense</name>
    <dbReference type="NCBI Taxonomy" id="451644"/>
    <lineage>
        <taxon>Bacteria</taxon>
        <taxon>Bacillati</taxon>
        <taxon>Actinomycetota</taxon>
        <taxon>Actinomycetes</taxon>
        <taxon>Mycobacteriales</taxon>
        <taxon>Mycobacteriaceae</taxon>
        <taxon>Mycolicibacterium</taxon>
    </lineage>
</organism>
<dbReference type="AlphaFoldDB" id="A0A0J8U322"/>
<dbReference type="Proteomes" id="UP000037594">
    <property type="component" value="Unassembled WGS sequence"/>
</dbReference>
<protein>
    <submittedName>
        <fullName evidence="1">Uncharacterized protein</fullName>
    </submittedName>
</protein>
<reference evidence="1 2" key="1">
    <citation type="submission" date="2015-06" db="EMBL/GenBank/DDBJ databases">
        <title>Genome sequence of Mycobacterium conceptionense strain MLE.</title>
        <authorList>
            <person name="Greninger A.L."/>
            <person name="Cunningham G."/>
            <person name="Chiu C.Y."/>
            <person name="Miller S."/>
        </authorList>
    </citation>
    <scope>NUCLEOTIDE SEQUENCE [LARGE SCALE GENOMIC DNA]</scope>
    <source>
        <strain evidence="1 2">MLE</strain>
    </source>
</reference>